<sequence length="157" mass="17923">MYDETQCPLDMGTQPRKAGSSDDHNGTDNTQSQSLLASSRCEPTTKNTSQQNADERKNGEKLPENVVNNGPTRSRGFPCLLLNEDRISTSRIEPGPIMCFKQTKQMATCFADLTCTIQKYNRRLRKTFKTKWNRLSKINFRQYRRPSVGMWAIARGL</sequence>
<evidence type="ECO:0000313" key="2">
    <source>
        <dbReference type="EMBL" id="KAH3822732.1"/>
    </source>
</evidence>
<gene>
    <name evidence="2" type="ORF">DPMN_124522</name>
</gene>
<dbReference type="AlphaFoldDB" id="A0A9D4GTP4"/>
<protein>
    <submittedName>
        <fullName evidence="2">Uncharacterized protein</fullName>
    </submittedName>
</protein>
<dbReference type="EMBL" id="JAIWYP010000005">
    <property type="protein sequence ID" value="KAH3822732.1"/>
    <property type="molecule type" value="Genomic_DNA"/>
</dbReference>
<feature type="region of interest" description="Disordered" evidence="1">
    <location>
        <begin position="1"/>
        <end position="73"/>
    </location>
</feature>
<feature type="compositionally biased region" description="Polar residues" evidence="1">
    <location>
        <begin position="27"/>
        <end position="52"/>
    </location>
</feature>
<keyword evidence="3" id="KW-1185">Reference proteome</keyword>
<comment type="caution">
    <text evidence="2">The sequence shown here is derived from an EMBL/GenBank/DDBJ whole genome shotgun (WGS) entry which is preliminary data.</text>
</comment>
<evidence type="ECO:0000313" key="3">
    <source>
        <dbReference type="Proteomes" id="UP000828390"/>
    </source>
</evidence>
<feature type="compositionally biased region" description="Basic and acidic residues" evidence="1">
    <location>
        <begin position="53"/>
        <end position="63"/>
    </location>
</feature>
<dbReference type="Proteomes" id="UP000828390">
    <property type="component" value="Unassembled WGS sequence"/>
</dbReference>
<reference evidence="2" key="2">
    <citation type="submission" date="2020-11" db="EMBL/GenBank/DDBJ databases">
        <authorList>
            <person name="McCartney M.A."/>
            <person name="Auch B."/>
            <person name="Kono T."/>
            <person name="Mallez S."/>
            <person name="Becker A."/>
            <person name="Gohl D.M."/>
            <person name="Silverstein K.A.T."/>
            <person name="Koren S."/>
            <person name="Bechman K.B."/>
            <person name="Herman A."/>
            <person name="Abrahante J.E."/>
            <person name="Garbe J."/>
        </authorList>
    </citation>
    <scope>NUCLEOTIDE SEQUENCE</scope>
    <source>
        <strain evidence="2">Duluth1</strain>
        <tissue evidence="2">Whole animal</tissue>
    </source>
</reference>
<reference evidence="2" key="1">
    <citation type="journal article" date="2019" name="bioRxiv">
        <title>The Genome of the Zebra Mussel, Dreissena polymorpha: A Resource for Invasive Species Research.</title>
        <authorList>
            <person name="McCartney M.A."/>
            <person name="Auch B."/>
            <person name="Kono T."/>
            <person name="Mallez S."/>
            <person name="Zhang Y."/>
            <person name="Obille A."/>
            <person name="Becker A."/>
            <person name="Abrahante J.E."/>
            <person name="Garbe J."/>
            <person name="Badalamenti J.P."/>
            <person name="Herman A."/>
            <person name="Mangelson H."/>
            <person name="Liachko I."/>
            <person name="Sullivan S."/>
            <person name="Sone E.D."/>
            <person name="Koren S."/>
            <person name="Silverstein K.A.T."/>
            <person name="Beckman K.B."/>
            <person name="Gohl D.M."/>
        </authorList>
    </citation>
    <scope>NUCLEOTIDE SEQUENCE</scope>
    <source>
        <strain evidence="2">Duluth1</strain>
        <tissue evidence="2">Whole animal</tissue>
    </source>
</reference>
<organism evidence="2 3">
    <name type="scientific">Dreissena polymorpha</name>
    <name type="common">Zebra mussel</name>
    <name type="synonym">Mytilus polymorpha</name>
    <dbReference type="NCBI Taxonomy" id="45954"/>
    <lineage>
        <taxon>Eukaryota</taxon>
        <taxon>Metazoa</taxon>
        <taxon>Spiralia</taxon>
        <taxon>Lophotrochozoa</taxon>
        <taxon>Mollusca</taxon>
        <taxon>Bivalvia</taxon>
        <taxon>Autobranchia</taxon>
        <taxon>Heteroconchia</taxon>
        <taxon>Euheterodonta</taxon>
        <taxon>Imparidentia</taxon>
        <taxon>Neoheterodontei</taxon>
        <taxon>Myida</taxon>
        <taxon>Dreissenoidea</taxon>
        <taxon>Dreissenidae</taxon>
        <taxon>Dreissena</taxon>
    </lineage>
</organism>
<name>A0A9D4GTP4_DREPO</name>
<proteinExistence type="predicted"/>
<evidence type="ECO:0000256" key="1">
    <source>
        <dbReference type="SAM" id="MobiDB-lite"/>
    </source>
</evidence>
<accession>A0A9D4GTP4</accession>